<dbReference type="Proteomes" id="UP001597451">
    <property type="component" value="Unassembled WGS sequence"/>
</dbReference>
<comment type="caution">
    <text evidence="2">The sequence shown here is derived from an EMBL/GenBank/DDBJ whole genome shotgun (WGS) entry which is preliminary data.</text>
</comment>
<sequence>MKGNVLFWMVFLTFSALNTYVAFFLMDRFLPGTHSFFMVILIILFLTIIIPITAIISEKLVKFALGKGLRKQQNFNWFIAIVTVVPVCLYGLFLFNTFKEKGLDKVIDFHADDYHSMQFSVQGDPTHGWKTDEQQPVEELVTFLSDYKVKKMNDAAWDSDVAGLNGFKFTIVTDGKPIMAGIYENCVHFYTGGAYYKVLNGPIDTAWVQEYDEKYQ</sequence>
<accession>A0ABW5Q2T9</accession>
<feature type="transmembrane region" description="Helical" evidence="1">
    <location>
        <begin position="6"/>
        <end position="25"/>
    </location>
</feature>
<evidence type="ECO:0008006" key="4">
    <source>
        <dbReference type="Google" id="ProtNLM"/>
    </source>
</evidence>
<gene>
    <name evidence="2" type="ORF">ACFSUN_14215</name>
</gene>
<evidence type="ECO:0000313" key="3">
    <source>
        <dbReference type="Proteomes" id="UP001597451"/>
    </source>
</evidence>
<feature type="transmembrane region" description="Helical" evidence="1">
    <location>
        <begin position="77"/>
        <end position="95"/>
    </location>
</feature>
<proteinExistence type="predicted"/>
<evidence type="ECO:0000256" key="1">
    <source>
        <dbReference type="SAM" id="Phobius"/>
    </source>
</evidence>
<dbReference type="EMBL" id="JBHUMX010000041">
    <property type="protein sequence ID" value="MFD2629939.1"/>
    <property type="molecule type" value="Genomic_DNA"/>
</dbReference>
<dbReference type="RefSeq" id="WP_379562727.1">
    <property type="nucleotide sequence ID" value="NZ_JBHUMX010000041.1"/>
</dbReference>
<keyword evidence="1" id="KW-0472">Membrane</keyword>
<keyword evidence="3" id="KW-1185">Reference proteome</keyword>
<organism evidence="2 3">
    <name type="scientific">Oceanobacillus kapialis</name>
    <dbReference type="NCBI Taxonomy" id="481353"/>
    <lineage>
        <taxon>Bacteria</taxon>
        <taxon>Bacillati</taxon>
        <taxon>Bacillota</taxon>
        <taxon>Bacilli</taxon>
        <taxon>Bacillales</taxon>
        <taxon>Bacillaceae</taxon>
        <taxon>Oceanobacillus</taxon>
    </lineage>
</organism>
<name>A0ABW5Q2T9_9BACI</name>
<protein>
    <recommendedName>
        <fullName evidence="4">DUF2812 domain-containing protein</fullName>
    </recommendedName>
</protein>
<keyword evidence="1" id="KW-0812">Transmembrane</keyword>
<feature type="transmembrane region" description="Helical" evidence="1">
    <location>
        <begin position="37"/>
        <end position="57"/>
    </location>
</feature>
<keyword evidence="1" id="KW-1133">Transmembrane helix</keyword>
<evidence type="ECO:0000313" key="2">
    <source>
        <dbReference type="EMBL" id="MFD2629939.1"/>
    </source>
</evidence>
<reference evidence="3" key="1">
    <citation type="journal article" date="2019" name="Int. J. Syst. Evol. Microbiol.">
        <title>The Global Catalogue of Microorganisms (GCM) 10K type strain sequencing project: providing services to taxonomists for standard genome sequencing and annotation.</title>
        <authorList>
            <consortium name="The Broad Institute Genomics Platform"/>
            <consortium name="The Broad Institute Genome Sequencing Center for Infectious Disease"/>
            <person name="Wu L."/>
            <person name="Ma J."/>
        </authorList>
    </citation>
    <scope>NUCLEOTIDE SEQUENCE [LARGE SCALE GENOMIC DNA]</scope>
    <source>
        <strain evidence="3">TISTR 1858</strain>
    </source>
</reference>